<dbReference type="Proteomes" id="UP000309138">
    <property type="component" value="Unassembled WGS sequence"/>
</dbReference>
<dbReference type="InterPro" id="IPR050983">
    <property type="entry name" value="GST_Omega/HSP26"/>
</dbReference>
<dbReference type="InterPro" id="IPR036282">
    <property type="entry name" value="Glutathione-S-Trfase_C_sf"/>
</dbReference>
<dbReference type="SUPFAM" id="SSF47616">
    <property type="entry name" value="GST C-terminal domain-like"/>
    <property type="match status" value="1"/>
</dbReference>
<dbReference type="PANTHER" id="PTHR43968">
    <property type="match status" value="1"/>
</dbReference>
<dbReference type="EMBL" id="SWKR01000002">
    <property type="protein sequence ID" value="TKD51617.1"/>
    <property type="molecule type" value="Genomic_DNA"/>
</dbReference>
<dbReference type="Gene3D" id="1.20.1050.10">
    <property type="match status" value="1"/>
</dbReference>
<dbReference type="InterPro" id="IPR036249">
    <property type="entry name" value="Thioredoxin-like_sf"/>
</dbReference>
<evidence type="ECO:0000313" key="2">
    <source>
        <dbReference type="EMBL" id="TKD51617.1"/>
    </source>
</evidence>
<evidence type="ECO:0000313" key="3">
    <source>
        <dbReference type="Proteomes" id="UP000309138"/>
    </source>
</evidence>
<dbReference type="RefSeq" id="WP_136943554.1">
    <property type="nucleotide sequence ID" value="NZ_SWKR01000002.1"/>
</dbReference>
<dbReference type="PROSITE" id="PS50404">
    <property type="entry name" value="GST_NTER"/>
    <property type="match status" value="1"/>
</dbReference>
<dbReference type="CDD" id="cd03196">
    <property type="entry name" value="GST_C_5"/>
    <property type="match status" value="1"/>
</dbReference>
<feature type="domain" description="GST N-terminal" evidence="1">
    <location>
        <begin position="2"/>
        <end position="81"/>
    </location>
</feature>
<dbReference type="SUPFAM" id="SSF52833">
    <property type="entry name" value="Thioredoxin-like"/>
    <property type="match status" value="1"/>
</dbReference>
<organism evidence="2 3">
    <name type="scientific">Sphingomonas baiyangensis</name>
    <dbReference type="NCBI Taxonomy" id="2572576"/>
    <lineage>
        <taxon>Bacteria</taxon>
        <taxon>Pseudomonadati</taxon>
        <taxon>Pseudomonadota</taxon>
        <taxon>Alphaproteobacteria</taxon>
        <taxon>Sphingomonadales</taxon>
        <taxon>Sphingomonadaceae</taxon>
        <taxon>Sphingomonas</taxon>
    </lineage>
</organism>
<protein>
    <submittedName>
        <fullName evidence="2">Glutathione S-transferase</fullName>
    </submittedName>
</protein>
<dbReference type="GO" id="GO:0016740">
    <property type="term" value="F:transferase activity"/>
    <property type="evidence" value="ECO:0007669"/>
    <property type="project" value="UniProtKB-KW"/>
</dbReference>
<keyword evidence="2" id="KW-0808">Transferase</keyword>
<gene>
    <name evidence="2" type="ORF">FBR43_13280</name>
</gene>
<reference evidence="2 3" key="1">
    <citation type="submission" date="2019-04" db="EMBL/GenBank/DDBJ databases">
        <authorList>
            <person name="Yang Y."/>
            <person name="Wei D."/>
        </authorList>
    </citation>
    <scope>NUCLEOTIDE SEQUENCE [LARGE SCALE GENOMIC DNA]</scope>
    <source>
        <strain evidence="2 3">L-1-4w-11</strain>
    </source>
</reference>
<dbReference type="PANTHER" id="PTHR43968:SF6">
    <property type="entry name" value="GLUTATHIONE S-TRANSFERASE OMEGA"/>
    <property type="match status" value="1"/>
</dbReference>
<dbReference type="GO" id="GO:0005737">
    <property type="term" value="C:cytoplasm"/>
    <property type="evidence" value="ECO:0007669"/>
    <property type="project" value="TreeGrafter"/>
</dbReference>
<keyword evidence="3" id="KW-1185">Reference proteome</keyword>
<dbReference type="Gene3D" id="3.40.30.10">
    <property type="entry name" value="Glutaredoxin"/>
    <property type="match status" value="1"/>
</dbReference>
<dbReference type="OrthoDB" id="9813092at2"/>
<evidence type="ECO:0000259" key="1">
    <source>
        <dbReference type="PROSITE" id="PS50404"/>
    </source>
</evidence>
<dbReference type="Pfam" id="PF13417">
    <property type="entry name" value="GST_N_3"/>
    <property type="match status" value="1"/>
</dbReference>
<sequence>MRLPVLYSFRRCPYAIRARLALLSSGTVSVIREVKLAAKPAELLAASPKATVPVLVLPDGRVIDESLDIVRWSLALSDPEHWLDHDGDRLIEVNDTRFKYHLDRTKYPDRHGSDPAVDRAACIDLLRPLDASLAQAPYLCGAAMRLPDAAIMPFVRQFAAIDRAWFDAQHLPHLRDWLDRLTASDRFDAAMVRLPPWQMGDSETRFPPQ</sequence>
<accession>A0A4U1L3Y3</accession>
<dbReference type="AlphaFoldDB" id="A0A4U1L3Y3"/>
<name>A0A4U1L3Y3_9SPHN</name>
<proteinExistence type="predicted"/>
<comment type="caution">
    <text evidence="2">The sequence shown here is derived from an EMBL/GenBank/DDBJ whole genome shotgun (WGS) entry which is preliminary data.</text>
</comment>
<dbReference type="InterPro" id="IPR004045">
    <property type="entry name" value="Glutathione_S-Trfase_N"/>
</dbReference>